<dbReference type="HOGENOM" id="CLU_2953880_0_0_0"/>
<dbReference type="AlphaFoldDB" id="D4CT18"/>
<gene>
    <name evidence="1" type="ORF">FUSPEROL_00530</name>
</gene>
<dbReference type="EMBL" id="ACJY01000036">
    <property type="protein sequence ID" value="EFE87519.1"/>
    <property type="molecule type" value="Genomic_DNA"/>
</dbReference>
<sequence length="59" mass="7009">MYGYFLYNYSQITYLIYTKSQLYLLKITAGFLFIKDGEITESGTKEKIFSKPEKDYTKN</sequence>
<organism evidence="1 2">
    <name type="scientific">Fusobacterium periodonticum ATCC 33693</name>
    <dbReference type="NCBI Taxonomy" id="546275"/>
    <lineage>
        <taxon>Bacteria</taxon>
        <taxon>Fusobacteriati</taxon>
        <taxon>Fusobacteriota</taxon>
        <taxon>Fusobacteriia</taxon>
        <taxon>Fusobacteriales</taxon>
        <taxon>Fusobacteriaceae</taxon>
        <taxon>Fusobacterium</taxon>
    </lineage>
</organism>
<dbReference type="STRING" id="546275.FUSPEROL_00530"/>
<protein>
    <submittedName>
        <fullName evidence="1">Uncharacterized protein</fullName>
    </submittedName>
</protein>
<comment type="caution">
    <text evidence="1">The sequence shown here is derived from an EMBL/GenBank/DDBJ whole genome shotgun (WGS) entry which is preliminary data.</text>
</comment>
<accession>D4CT18</accession>
<evidence type="ECO:0000313" key="1">
    <source>
        <dbReference type="EMBL" id="EFE87519.1"/>
    </source>
</evidence>
<reference evidence="1 2" key="1">
    <citation type="submission" date="2010-02" db="EMBL/GenBank/DDBJ databases">
        <authorList>
            <person name="Weinstock G."/>
            <person name="Sodergren E."/>
            <person name="Clifton S."/>
            <person name="Fulton L."/>
            <person name="Fulton B."/>
            <person name="Courtney L."/>
            <person name="Fronick C."/>
            <person name="Harrison M."/>
            <person name="Strong C."/>
            <person name="Farmer C."/>
            <person name="Delahaunty K."/>
            <person name="Markovic C."/>
            <person name="Hall O."/>
            <person name="Minx P."/>
            <person name="Tomlinson C."/>
            <person name="Mitreva M."/>
            <person name="Nelson J."/>
            <person name="Hou S."/>
            <person name="Wollam A."/>
            <person name="Pepin K.H."/>
            <person name="Johnson M."/>
            <person name="Bhonagiri V."/>
            <person name="Zhang X."/>
            <person name="Suruliraj S."/>
            <person name="Warren W."/>
            <person name="Chinwalla A."/>
            <person name="Mardis E.R."/>
            <person name="Wilson R.K."/>
        </authorList>
    </citation>
    <scope>NUCLEOTIDE SEQUENCE [LARGE SCALE GENOMIC DNA]</scope>
    <source>
        <strain evidence="1 2">ATCC 33693</strain>
    </source>
</reference>
<dbReference type="Proteomes" id="UP000003748">
    <property type="component" value="Unassembled WGS sequence"/>
</dbReference>
<name>D4CT18_9FUSO</name>
<proteinExistence type="predicted"/>
<evidence type="ECO:0000313" key="2">
    <source>
        <dbReference type="Proteomes" id="UP000003748"/>
    </source>
</evidence>